<dbReference type="Proteomes" id="UP000177130">
    <property type="component" value="Unassembled WGS sequence"/>
</dbReference>
<sequence length="198" mass="22157">MNTAYKTRVPSPFQVARKPYVPPVEKTDTVREEVRKLLGTYDFSATFEIDDQTATTLKHIPGLIAFLCTIKKGDKVIGIGRGATVINQINRFIVRTINYAFNASLVDGIVRSTKILDVFRPDAQQHPWNGPSAPKPVSYGETEQYAGSGDSITDKQKSYLLQLIQTNVSDEDDREQQISQLGEMSRDEASEAIQSFKR</sequence>
<dbReference type="AlphaFoldDB" id="A0A1G2MGJ0"/>
<evidence type="ECO:0000313" key="3">
    <source>
        <dbReference type="Proteomes" id="UP000177130"/>
    </source>
</evidence>
<reference evidence="2 3" key="1">
    <citation type="journal article" date="2016" name="Nat. Commun.">
        <title>Thousands of microbial genomes shed light on interconnected biogeochemical processes in an aquifer system.</title>
        <authorList>
            <person name="Anantharaman K."/>
            <person name="Brown C.T."/>
            <person name="Hug L.A."/>
            <person name="Sharon I."/>
            <person name="Castelle C.J."/>
            <person name="Probst A.J."/>
            <person name="Thomas B.C."/>
            <person name="Singh A."/>
            <person name="Wilkins M.J."/>
            <person name="Karaoz U."/>
            <person name="Brodie E.L."/>
            <person name="Williams K.H."/>
            <person name="Hubbard S.S."/>
            <person name="Banfield J.F."/>
        </authorList>
    </citation>
    <scope>NUCLEOTIDE SEQUENCE [LARGE SCALE GENOMIC DNA]</scope>
</reference>
<comment type="caution">
    <text evidence="2">The sequence shown here is derived from an EMBL/GenBank/DDBJ whole genome shotgun (WGS) entry which is preliminary data.</text>
</comment>
<dbReference type="EMBL" id="MHRK01000059">
    <property type="protein sequence ID" value="OHA22112.1"/>
    <property type="molecule type" value="Genomic_DNA"/>
</dbReference>
<protein>
    <submittedName>
        <fullName evidence="2">Uncharacterized protein</fullName>
    </submittedName>
</protein>
<proteinExistence type="predicted"/>
<gene>
    <name evidence="2" type="ORF">A3C72_01455</name>
</gene>
<evidence type="ECO:0000256" key="1">
    <source>
        <dbReference type="SAM" id="MobiDB-lite"/>
    </source>
</evidence>
<dbReference type="STRING" id="1802306.A3C72_01455"/>
<evidence type="ECO:0000313" key="2">
    <source>
        <dbReference type="EMBL" id="OHA22112.1"/>
    </source>
</evidence>
<feature type="region of interest" description="Disordered" evidence="1">
    <location>
        <begin position="124"/>
        <end position="151"/>
    </location>
</feature>
<feature type="region of interest" description="Disordered" evidence="1">
    <location>
        <begin position="168"/>
        <end position="198"/>
    </location>
</feature>
<accession>A0A1G2MGJ0</accession>
<name>A0A1G2MGJ0_9BACT</name>
<organism evidence="2 3">
    <name type="scientific">Candidatus Taylorbacteria bacterium RIFCSPHIGHO2_02_FULL_43_32b</name>
    <dbReference type="NCBI Taxonomy" id="1802306"/>
    <lineage>
        <taxon>Bacteria</taxon>
        <taxon>Candidatus Tayloriibacteriota</taxon>
    </lineage>
</organism>